<protein>
    <submittedName>
        <fullName evidence="1">Uncharacterized protein</fullName>
    </submittedName>
</protein>
<proteinExistence type="predicted"/>
<gene>
    <name evidence="1" type="ORF">RhiirA1_436504</name>
</gene>
<reference evidence="1 2" key="2">
    <citation type="submission" date="2017-10" db="EMBL/GenBank/DDBJ databases">
        <title>Genome analyses suggest a sexual origin of heterokaryosis in a supposedly ancient asexual fungus.</title>
        <authorList>
            <person name="Corradi N."/>
            <person name="Sedzielewska K."/>
            <person name="Noel J."/>
            <person name="Charron P."/>
            <person name="Farinelli L."/>
            <person name="Marton T."/>
            <person name="Kruger M."/>
            <person name="Pelin A."/>
            <person name="Brachmann A."/>
            <person name="Corradi N."/>
        </authorList>
    </citation>
    <scope>NUCLEOTIDE SEQUENCE [LARGE SCALE GENOMIC DNA]</scope>
    <source>
        <strain evidence="1 2">A1</strain>
    </source>
</reference>
<dbReference type="EMBL" id="LLXH01000032">
    <property type="protein sequence ID" value="PKC75078.1"/>
    <property type="molecule type" value="Genomic_DNA"/>
</dbReference>
<dbReference type="Proteomes" id="UP000232688">
    <property type="component" value="Unassembled WGS sequence"/>
</dbReference>
<dbReference type="VEuPathDB" id="FungiDB:RhiirFUN_024910"/>
<evidence type="ECO:0000313" key="1">
    <source>
        <dbReference type="EMBL" id="PKC75078.1"/>
    </source>
</evidence>
<dbReference type="VEuPathDB" id="FungiDB:FUN_025512"/>
<reference evidence="1 2" key="1">
    <citation type="submission" date="2017-10" db="EMBL/GenBank/DDBJ databases">
        <title>Extensive intraspecific genome diversity in a model arbuscular mycorrhizal fungus.</title>
        <authorList>
            <person name="Chen E.C.H."/>
            <person name="Morin E."/>
            <person name="Baudet D."/>
            <person name="Noel J."/>
            <person name="Ndikumana S."/>
            <person name="Charron P."/>
            <person name="St-Onge C."/>
            <person name="Giorgi J."/>
            <person name="Grigoriev I.V."/>
            <person name="Roux C."/>
            <person name="Martin F.M."/>
            <person name="Corradi N."/>
        </authorList>
    </citation>
    <scope>NUCLEOTIDE SEQUENCE [LARGE SCALE GENOMIC DNA]</scope>
    <source>
        <strain evidence="1 2">A1</strain>
    </source>
</reference>
<evidence type="ECO:0000313" key="2">
    <source>
        <dbReference type="Proteomes" id="UP000232688"/>
    </source>
</evidence>
<comment type="caution">
    <text evidence="1">The sequence shown here is derived from an EMBL/GenBank/DDBJ whole genome shotgun (WGS) entry which is preliminary data.</text>
</comment>
<sequence>MFNMFERKIVAEQTGNTLFKNAIGEIETDLNNVNLQSKAHEILEENWKQEFENKFKNNPYYSYHFPNDDIIKKKPLVKLITDYRKHHGMITIQEARTIAIKEINDCLNGQDSMELNYLSPIVEITNNELERSNQTWEKQIEQATNINEIDQIKDRVIANINKIGFSKRKQLQIMDYSYGDLIKRRQCFTYDDIYYVKFITSNQIVLSSFLFIPLPIKLWRYFRVLKEVPIKNFSEK</sequence>
<dbReference type="VEuPathDB" id="FungiDB:RhiirA1_436504"/>
<accession>A0A2N0SHR3</accession>
<organism evidence="1 2">
    <name type="scientific">Rhizophagus irregularis</name>
    <dbReference type="NCBI Taxonomy" id="588596"/>
    <lineage>
        <taxon>Eukaryota</taxon>
        <taxon>Fungi</taxon>
        <taxon>Fungi incertae sedis</taxon>
        <taxon>Mucoromycota</taxon>
        <taxon>Glomeromycotina</taxon>
        <taxon>Glomeromycetes</taxon>
        <taxon>Glomerales</taxon>
        <taxon>Glomeraceae</taxon>
        <taxon>Rhizophagus</taxon>
    </lineage>
</organism>
<dbReference type="AlphaFoldDB" id="A0A2N0SHR3"/>
<name>A0A2N0SHR3_9GLOM</name>